<protein>
    <recommendedName>
        <fullName evidence="5">Gem-associated protein 2</fullName>
    </recommendedName>
</protein>
<evidence type="ECO:0000256" key="2">
    <source>
        <dbReference type="SAM" id="MobiDB-lite"/>
    </source>
</evidence>
<evidence type="ECO:0000256" key="1">
    <source>
        <dbReference type="ARBA" id="ARBA00025758"/>
    </source>
</evidence>
<dbReference type="PANTHER" id="PTHR12794">
    <property type="entry name" value="GEMIN2"/>
    <property type="match status" value="1"/>
</dbReference>
<keyword evidence="4" id="KW-1185">Reference proteome</keyword>
<gene>
    <name evidence="3" type="ORF">CVLEPA_LOCUS20980</name>
</gene>
<evidence type="ECO:0000313" key="3">
    <source>
        <dbReference type="EMBL" id="CAK8688986.1"/>
    </source>
</evidence>
<comment type="similarity">
    <text evidence="1">Belongs to the gemin-2 family.</text>
</comment>
<feature type="region of interest" description="Disordered" evidence="2">
    <location>
        <begin position="72"/>
        <end position="94"/>
    </location>
</feature>
<dbReference type="InterPro" id="IPR035426">
    <property type="entry name" value="Gemin2/Brr1"/>
</dbReference>
<sequence length="337" mass="38458">MALPTGENLQVEHDHDYIPGASVFFQLDENEDLTDYTPCEGLPSNPQDYLKSVMLEAQQCPNVVVASVKPEATGKHSTPMTYKQTPLPGSQHAPSEEWCKSRLRNFCKAREAYFRHMAQLKSINRQSKKRPKLPIYPLPAWDDEGNWRYLCLGNKKKPIHDETSEADVTIDQDSIQFANEKTESEDNENRKDQDVMAAMAASGVSNLPMNEDLSPEGEEDDGMIELSTLEDGYPPMLRILLRMEPKQVQSNLNYHVEWIRTYGFSNHQGRWIYALLTCLEKPLYPSVISTLRDLSRQCAALRPSAEKLEESELNGLNLIICLIAQYFDQKDLQDEVF</sequence>
<name>A0ABP0GB15_CLALP</name>
<comment type="caution">
    <text evidence="3">The sequence shown here is derived from an EMBL/GenBank/DDBJ whole genome shotgun (WGS) entry which is preliminary data.</text>
</comment>
<dbReference type="Proteomes" id="UP001642483">
    <property type="component" value="Unassembled WGS sequence"/>
</dbReference>
<dbReference type="EMBL" id="CAWYQH010000108">
    <property type="protein sequence ID" value="CAK8688986.1"/>
    <property type="molecule type" value="Genomic_DNA"/>
</dbReference>
<feature type="compositionally biased region" description="Polar residues" evidence="2">
    <location>
        <begin position="75"/>
        <end position="88"/>
    </location>
</feature>
<evidence type="ECO:0008006" key="5">
    <source>
        <dbReference type="Google" id="ProtNLM"/>
    </source>
</evidence>
<dbReference type="Gene3D" id="1.20.58.1070">
    <property type="match status" value="1"/>
</dbReference>
<dbReference type="PANTHER" id="PTHR12794:SF0">
    <property type="entry name" value="GEM-ASSOCIATED PROTEIN 2"/>
    <property type="match status" value="1"/>
</dbReference>
<proteinExistence type="inferred from homology"/>
<dbReference type="Pfam" id="PF04938">
    <property type="entry name" value="SIP1"/>
    <property type="match status" value="1"/>
</dbReference>
<accession>A0ABP0GB15</accession>
<evidence type="ECO:0000313" key="4">
    <source>
        <dbReference type="Proteomes" id="UP001642483"/>
    </source>
</evidence>
<reference evidence="3 4" key="1">
    <citation type="submission" date="2024-02" db="EMBL/GenBank/DDBJ databases">
        <authorList>
            <person name="Daric V."/>
            <person name="Darras S."/>
        </authorList>
    </citation>
    <scope>NUCLEOTIDE SEQUENCE [LARGE SCALE GENOMIC DNA]</scope>
</reference>
<organism evidence="3 4">
    <name type="scientific">Clavelina lepadiformis</name>
    <name type="common">Light-bulb sea squirt</name>
    <name type="synonym">Ascidia lepadiformis</name>
    <dbReference type="NCBI Taxonomy" id="159417"/>
    <lineage>
        <taxon>Eukaryota</taxon>
        <taxon>Metazoa</taxon>
        <taxon>Chordata</taxon>
        <taxon>Tunicata</taxon>
        <taxon>Ascidiacea</taxon>
        <taxon>Aplousobranchia</taxon>
        <taxon>Clavelinidae</taxon>
        <taxon>Clavelina</taxon>
    </lineage>
</organism>